<evidence type="ECO:0000256" key="7">
    <source>
        <dbReference type="ARBA" id="ARBA00047599"/>
    </source>
</evidence>
<evidence type="ECO:0000313" key="10">
    <source>
        <dbReference type="EMBL" id="SFF22511.1"/>
    </source>
</evidence>
<keyword evidence="4" id="KW-0274">FAD</keyword>
<organism evidence="10 11">
    <name type="scientific">Fontimonas thermophila</name>
    <dbReference type="NCBI Taxonomy" id="1076937"/>
    <lineage>
        <taxon>Bacteria</taxon>
        <taxon>Pseudomonadati</taxon>
        <taxon>Pseudomonadota</taxon>
        <taxon>Gammaproteobacteria</taxon>
        <taxon>Nevskiales</taxon>
        <taxon>Nevskiaceae</taxon>
        <taxon>Fontimonas</taxon>
    </lineage>
</organism>
<evidence type="ECO:0000256" key="4">
    <source>
        <dbReference type="ARBA" id="ARBA00022827"/>
    </source>
</evidence>
<evidence type="ECO:0000256" key="1">
    <source>
        <dbReference type="ARBA" id="ARBA00005272"/>
    </source>
</evidence>
<dbReference type="InterPro" id="IPR023753">
    <property type="entry name" value="FAD/NAD-binding_dom"/>
</dbReference>
<evidence type="ECO:0000259" key="9">
    <source>
        <dbReference type="Pfam" id="PF07992"/>
    </source>
</evidence>
<dbReference type="STRING" id="1076937.SAMN04488120_10133"/>
<evidence type="ECO:0000256" key="3">
    <source>
        <dbReference type="ARBA" id="ARBA00022630"/>
    </source>
</evidence>
<dbReference type="OrthoDB" id="9781621at2"/>
<gene>
    <name evidence="10" type="ORF">SAMN04488120_10133</name>
</gene>
<dbReference type="Gene3D" id="3.50.50.100">
    <property type="match status" value="1"/>
</dbReference>
<dbReference type="Proteomes" id="UP000199771">
    <property type="component" value="Unassembled WGS sequence"/>
</dbReference>
<dbReference type="PRINTS" id="PR00368">
    <property type="entry name" value="FADPNR"/>
</dbReference>
<evidence type="ECO:0000256" key="5">
    <source>
        <dbReference type="ARBA" id="ARBA00023002"/>
    </source>
</evidence>
<dbReference type="EMBL" id="FOOC01000001">
    <property type="protein sequence ID" value="SFF22511.1"/>
    <property type="molecule type" value="Genomic_DNA"/>
</dbReference>
<dbReference type="SUPFAM" id="SSF51905">
    <property type="entry name" value="FAD/NAD(P)-binding domain"/>
    <property type="match status" value="1"/>
</dbReference>
<dbReference type="EC" id="1.6.5.9" evidence="2"/>
<comment type="catalytic activity">
    <reaction evidence="7">
        <text>a quinone + NADH + H(+) = a quinol + NAD(+)</text>
        <dbReference type="Rhea" id="RHEA:46160"/>
        <dbReference type="ChEBI" id="CHEBI:15378"/>
        <dbReference type="ChEBI" id="CHEBI:24646"/>
        <dbReference type="ChEBI" id="CHEBI:57540"/>
        <dbReference type="ChEBI" id="CHEBI:57945"/>
        <dbReference type="ChEBI" id="CHEBI:132124"/>
        <dbReference type="EC" id="1.6.5.9"/>
    </reaction>
</comment>
<dbReference type="PANTHER" id="PTHR43706">
    <property type="entry name" value="NADH DEHYDROGENASE"/>
    <property type="match status" value="1"/>
</dbReference>
<protein>
    <recommendedName>
        <fullName evidence="2">NADH:ubiquinone reductase (non-electrogenic)</fullName>
        <ecNumber evidence="2">1.6.5.9</ecNumber>
    </recommendedName>
</protein>
<dbReference type="GO" id="GO:0050136">
    <property type="term" value="F:NADH dehydrogenase (quinone) (non-electrogenic) activity"/>
    <property type="evidence" value="ECO:0007669"/>
    <property type="project" value="UniProtKB-EC"/>
</dbReference>
<reference evidence="10 11" key="1">
    <citation type="submission" date="2016-10" db="EMBL/GenBank/DDBJ databases">
        <authorList>
            <person name="de Groot N.N."/>
        </authorList>
    </citation>
    <scope>NUCLEOTIDE SEQUENCE [LARGE SCALE GENOMIC DNA]</scope>
    <source>
        <strain evidence="10 11">DSM 23609</strain>
    </source>
</reference>
<dbReference type="InterPro" id="IPR036188">
    <property type="entry name" value="FAD/NAD-bd_sf"/>
</dbReference>
<dbReference type="PRINTS" id="PR00411">
    <property type="entry name" value="PNDRDTASEI"/>
</dbReference>
<feature type="compositionally biased region" description="Basic and acidic residues" evidence="8">
    <location>
        <begin position="435"/>
        <end position="446"/>
    </location>
</feature>
<sequence length="446" mass="49410">MDGQHHVVIVGGGFAGLYAAKALGRSGCRVTLLDKRNFQLFQPLLYQVATGAIPPGDIAIPHRVVLRKYRNVTCLTSAVFELDPQARVLRHQYGTLRYDTLIVATGVKHHYFGRDSWAQFAPGLKTVEHALDIRRRIFDAFEKAEALEDPVERQRLMSFVIVGAGPTGVELAGAIGELAHKTMVHDFRRIDPRQARILLVEGAPDVLPAYDVRLRRAARRHLEELGVTVRTGTKVEELGPDFVCMRSGTEVETVQAATILWAAGVRASYFGEILAERTGALLDRSGRVKVRPDCSLPGHPEIFVIGDLACLTDARGRDVPGLAPAAIQQGRYVADVIRRRLRGQAPRAPFRYRDLGTMAVIGMNKAVGDLRVVKLTGIAAWLIWAFVHIASLIDAEQRMRVFLQWAWKYCTRKEGDRLITGAPPKTRALRQAHHSRADGGHLDRAA</sequence>
<name>A0A1I2H198_9GAMM</name>
<feature type="domain" description="FAD/NAD(P)-binding" evidence="9">
    <location>
        <begin position="6"/>
        <end position="330"/>
    </location>
</feature>
<dbReference type="PANTHER" id="PTHR43706:SF47">
    <property type="entry name" value="EXTERNAL NADH-UBIQUINONE OXIDOREDUCTASE 1, MITOCHONDRIAL-RELATED"/>
    <property type="match status" value="1"/>
</dbReference>
<evidence type="ECO:0000256" key="2">
    <source>
        <dbReference type="ARBA" id="ARBA00012637"/>
    </source>
</evidence>
<proteinExistence type="inferred from homology"/>
<evidence type="ECO:0000256" key="8">
    <source>
        <dbReference type="SAM" id="MobiDB-lite"/>
    </source>
</evidence>
<dbReference type="AlphaFoldDB" id="A0A1I2H198"/>
<evidence type="ECO:0000256" key="6">
    <source>
        <dbReference type="ARBA" id="ARBA00023027"/>
    </source>
</evidence>
<keyword evidence="6" id="KW-0520">NAD</keyword>
<feature type="region of interest" description="Disordered" evidence="8">
    <location>
        <begin position="420"/>
        <end position="446"/>
    </location>
</feature>
<dbReference type="InterPro" id="IPR045024">
    <property type="entry name" value="NDH-2"/>
</dbReference>
<evidence type="ECO:0000313" key="11">
    <source>
        <dbReference type="Proteomes" id="UP000199771"/>
    </source>
</evidence>
<keyword evidence="5" id="KW-0560">Oxidoreductase</keyword>
<dbReference type="RefSeq" id="WP_091529755.1">
    <property type="nucleotide sequence ID" value="NZ_FOOC01000001.1"/>
</dbReference>
<comment type="similarity">
    <text evidence="1">Belongs to the NADH dehydrogenase family.</text>
</comment>
<accession>A0A1I2H198</accession>
<keyword evidence="3" id="KW-0285">Flavoprotein</keyword>
<dbReference type="Pfam" id="PF07992">
    <property type="entry name" value="Pyr_redox_2"/>
    <property type="match status" value="1"/>
</dbReference>
<keyword evidence="11" id="KW-1185">Reference proteome</keyword>